<dbReference type="EMBL" id="HE576757">
    <property type="protein sequence ID" value="CCC70674.1"/>
    <property type="molecule type" value="Genomic_DNA"/>
</dbReference>
<dbReference type="RefSeq" id="XP_003677029.1">
    <property type="nucleotide sequence ID" value="XM_003676981.1"/>
</dbReference>
<dbReference type="FunCoup" id="G0VGQ3">
    <property type="interactions" value="47"/>
</dbReference>
<evidence type="ECO:0000256" key="2">
    <source>
        <dbReference type="SAM" id="Phobius"/>
    </source>
</evidence>
<proteinExistence type="predicted"/>
<dbReference type="Proteomes" id="UP000001640">
    <property type="component" value="Chromosome 6"/>
</dbReference>
<dbReference type="KEGG" id="ncs:NCAS_0F01900"/>
<protein>
    <recommendedName>
        <fullName evidence="5">Pkr1p</fullName>
    </recommendedName>
</protein>
<dbReference type="Pfam" id="PF08636">
    <property type="entry name" value="Pkr1"/>
    <property type="match status" value="1"/>
</dbReference>
<gene>
    <name evidence="3" type="primary">NCAS0F01900</name>
    <name evidence="3" type="ordered locus">NCAS_0F01900</name>
</gene>
<dbReference type="GO" id="GO:0070072">
    <property type="term" value="P:vacuolar proton-transporting V-type ATPase complex assembly"/>
    <property type="evidence" value="ECO:0007669"/>
    <property type="project" value="EnsemblFungi"/>
</dbReference>
<name>G0VGQ3_NAUCA</name>
<organism evidence="3 4">
    <name type="scientific">Naumovozyma castellii</name>
    <name type="common">Yeast</name>
    <name type="synonym">Saccharomyces castellii</name>
    <dbReference type="NCBI Taxonomy" id="27288"/>
    <lineage>
        <taxon>Eukaryota</taxon>
        <taxon>Fungi</taxon>
        <taxon>Dikarya</taxon>
        <taxon>Ascomycota</taxon>
        <taxon>Saccharomycotina</taxon>
        <taxon>Saccharomycetes</taxon>
        <taxon>Saccharomycetales</taxon>
        <taxon>Saccharomycetaceae</taxon>
        <taxon>Naumovozyma</taxon>
    </lineage>
</organism>
<feature type="transmembrane region" description="Helical" evidence="2">
    <location>
        <begin position="21"/>
        <end position="41"/>
    </location>
</feature>
<dbReference type="OMA" id="VKLWEDI"/>
<keyword evidence="4" id="KW-1185">Reference proteome</keyword>
<keyword evidence="2" id="KW-0812">Transmembrane</keyword>
<evidence type="ECO:0008006" key="5">
    <source>
        <dbReference type="Google" id="ProtNLM"/>
    </source>
</evidence>
<feature type="region of interest" description="Disordered" evidence="1">
    <location>
        <begin position="82"/>
        <end position="115"/>
    </location>
</feature>
<evidence type="ECO:0000256" key="1">
    <source>
        <dbReference type="SAM" id="MobiDB-lite"/>
    </source>
</evidence>
<dbReference type="InterPro" id="IPR013945">
    <property type="entry name" value="Pkr1"/>
</dbReference>
<reference key="2">
    <citation type="submission" date="2011-08" db="EMBL/GenBank/DDBJ databases">
        <title>Genome sequence of Naumovozyma castellii.</title>
        <authorList>
            <person name="Gordon J.L."/>
            <person name="Armisen D."/>
            <person name="Proux-Wera E."/>
            <person name="OhEigeartaigh S.S."/>
            <person name="Byrne K.P."/>
            <person name="Wolfe K.H."/>
        </authorList>
    </citation>
    <scope>NUCLEOTIDE SEQUENCE</scope>
    <source>
        <strain>Type strain:CBS 4309</strain>
    </source>
</reference>
<dbReference type="PANTHER" id="PTHR28251:SF1">
    <property type="entry name" value="V-TYPE ATPASE ASSEMBLY FACTOR PKR1"/>
    <property type="match status" value="1"/>
</dbReference>
<dbReference type="InParanoid" id="G0VGQ3"/>
<feature type="transmembrane region" description="Helical" evidence="2">
    <location>
        <begin position="47"/>
        <end position="67"/>
    </location>
</feature>
<sequence>MASFVVSLWQSIFEPGTTPQLLIATHLSFTALIATLIWLIYATNGNIHFYILLTIASLLWITVIWFIQELKSVQLKSNEELGIPNINTNTDDEKKPEATTTARKSTNGKTKSRKV</sequence>
<dbReference type="AlphaFoldDB" id="G0VGQ3"/>
<keyword evidence="2" id="KW-0472">Membrane</keyword>
<dbReference type="GO" id="GO:0005789">
    <property type="term" value="C:endoplasmic reticulum membrane"/>
    <property type="evidence" value="ECO:0007669"/>
    <property type="project" value="EnsemblFungi"/>
</dbReference>
<evidence type="ECO:0000313" key="4">
    <source>
        <dbReference type="Proteomes" id="UP000001640"/>
    </source>
</evidence>
<feature type="compositionally biased region" description="Polar residues" evidence="1">
    <location>
        <begin position="98"/>
        <end position="109"/>
    </location>
</feature>
<reference evidence="3 4" key="1">
    <citation type="journal article" date="2011" name="Proc. Natl. Acad. Sci. U.S.A.">
        <title>Evolutionary erosion of yeast sex chromosomes by mating-type switching accidents.</title>
        <authorList>
            <person name="Gordon J.L."/>
            <person name="Armisen D."/>
            <person name="Proux-Wera E."/>
            <person name="Oheigeartaigh S.S."/>
            <person name="Byrne K.P."/>
            <person name="Wolfe K.H."/>
        </authorList>
    </citation>
    <scope>NUCLEOTIDE SEQUENCE [LARGE SCALE GENOMIC DNA]</scope>
    <source>
        <strain evidence="4">ATCC 76901 / BCRC 22586 / CBS 4309 / NBRC 1992 / NRRL Y-12630</strain>
    </source>
</reference>
<accession>G0VGQ3</accession>
<dbReference type="PANTHER" id="PTHR28251">
    <property type="entry name" value="V-TYPE ATPASE ASSEMBLY FACTOR PKR1"/>
    <property type="match status" value="1"/>
</dbReference>
<dbReference type="eggNOG" id="ENOG502S6V3">
    <property type="taxonomic scope" value="Eukaryota"/>
</dbReference>
<evidence type="ECO:0000313" key="3">
    <source>
        <dbReference type="EMBL" id="CCC70674.1"/>
    </source>
</evidence>
<dbReference type="OrthoDB" id="9626941at2759"/>
<dbReference type="HOGENOM" id="CLU_068499_1_0_1"/>
<keyword evidence="2" id="KW-1133">Transmembrane helix</keyword>
<dbReference type="GeneID" id="96904322"/>